<evidence type="ECO:0000259" key="4">
    <source>
        <dbReference type="Pfam" id="PF12937"/>
    </source>
</evidence>
<dbReference type="SUPFAM" id="SSF50978">
    <property type="entry name" value="WD40 repeat-like"/>
    <property type="match status" value="1"/>
</dbReference>
<dbReference type="InterPro" id="IPR053299">
    <property type="entry name" value="ASTRA_WD_repeat"/>
</dbReference>
<dbReference type="AlphaFoldDB" id="A0A7S3CVK2"/>
<name>A0A7S3CVK2_9EUKA</name>
<dbReference type="PANTHER" id="PTHR44156">
    <property type="entry name" value="SUPERNUMERARY LIMBS, ISOFORM B-RELATED"/>
    <property type="match status" value="1"/>
</dbReference>
<evidence type="ECO:0000313" key="5">
    <source>
        <dbReference type="EMBL" id="CAE0238517.1"/>
    </source>
</evidence>
<dbReference type="InterPro" id="IPR020472">
    <property type="entry name" value="WD40_PAC1"/>
</dbReference>
<sequence>MEVSLSNLPADILWHICLCLSPSSVQLLAQCSKYFWRVCSDPGLWGELAGKLLGPAWCAYFSCRVDDKKRAATSALCSHAHWRQGLASARPSFRGHSNAVFGCSMYGNKLMSSSGGGEIKVWTVRDHSCQTTLAQHTAAVLALDCCEKSRLVVSGDMAGSVKVWELVDNVDDFLWSQSTKQLKTMLARGGVSHIDCFEKGELVHKVRSAGAVPPALCKGTHESGSGVVAAAILDSSRCLSVNNAGFLKVHNCEDATALASLSSDLPTPLPSVHNANVSVGIDSLVFHAPSQSIFTGDKANRVLKADIERGCLNDLVGEHEGWVWSLLTDGNTLLSGSVDKTIKVWDSRQHHRAVATFLTGGPVAGLAGHLPHFLLCSASFDGTLRLWDLRMMKQVRIVAQYGERLSRCCSTYASVFAGCFDGEVKHVRF</sequence>
<organism evidence="5">
    <name type="scientific">Palpitomonas bilix</name>
    <dbReference type="NCBI Taxonomy" id="652834"/>
    <lineage>
        <taxon>Eukaryota</taxon>
        <taxon>Eukaryota incertae sedis</taxon>
    </lineage>
</organism>
<dbReference type="PROSITE" id="PS50082">
    <property type="entry name" value="WD_REPEATS_2"/>
    <property type="match status" value="3"/>
</dbReference>
<accession>A0A7S3CVK2</accession>
<protein>
    <recommendedName>
        <fullName evidence="4">F-box domain-containing protein</fullName>
    </recommendedName>
</protein>
<dbReference type="InterPro" id="IPR036047">
    <property type="entry name" value="F-box-like_dom_sf"/>
</dbReference>
<evidence type="ECO:0000256" key="3">
    <source>
        <dbReference type="PROSITE-ProRule" id="PRU00221"/>
    </source>
</evidence>
<dbReference type="PRINTS" id="PR00320">
    <property type="entry name" value="GPROTEINBRPT"/>
</dbReference>
<dbReference type="EMBL" id="HBIB01000946">
    <property type="protein sequence ID" value="CAE0238517.1"/>
    <property type="molecule type" value="Transcribed_RNA"/>
</dbReference>
<reference evidence="5" key="1">
    <citation type="submission" date="2021-01" db="EMBL/GenBank/DDBJ databases">
        <authorList>
            <person name="Corre E."/>
            <person name="Pelletier E."/>
            <person name="Niang G."/>
            <person name="Scheremetjew M."/>
            <person name="Finn R."/>
            <person name="Kale V."/>
            <person name="Holt S."/>
            <person name="Cochrane G."/>
            <person name="Meng A."/>
            <person name="Brown T."/>
            <person name="Cohen L."/>
        </authorList>
    </citation>
    <scope>NUCLEOTIDE SEQUENCE</scope>
    <source>
        <strain evidence="5">NIES-2562</strain>
    </source>
</reference>
<keyword evidence="2" id="KW-0677">Repeat</keyword>
<dbReference type="InterPro" id="IPR001810">
    <property type="entry name" value="F-box_dom"/>
</dbReference>
<feature type="repeat" description="WD" evidence="3">
    <location>
        <begin position="374"/>
        <end position="397"/>
    </location>
</feature>
<dbReference type="InterPro" id="IPR015943">
    <property type="entry name" value="WD40/YVTN_repeat-like_dom_sf"/>
</dbReference>
<feature type="repeat" description="WD" evidence="3">
    <location>
        <begin position="133"/>
        <end position="166"/>
    </location>
</feature>
<dbReference type="InterPro" id="IPR036322">
    <property type="entry name" value="WD40_repeat_dom_sf"/>
</dbReference>
<proteinExistence type="predicted"/>
<dbReference type="SUPFAM" id="SSF81383">
    <property type="entry name" value="F-box domain"/>
    <property type="match status" value="1"/>
</dbReference>
<feature type="repeat" description="WD" evidence="3">
    <location>
        <begin position="329"/>
        <end position="355"/>
    </location>
</feature>
<dbReference type="InterPro" id="IPR001680">
    <property type="entry name" value="WD40_rpt"/>
</dbReference>
<feature type="domain" description="F-box" evidence="4">
    <location>
        <begin position="5"/>
        <end position="46"/>
    </location>
</feature>
<dbReference type="Pfam" id="PF12937">
    <property type="entry name" value="F-box-like"/>
    <property type="match status" value="1"/>
</dbReference>
<evidence type="ECO:0000256" key="2">
    <source>
        <dbReference type="ARBA" id="ARBA00022737"/>
    </source>
</evidence>
<evidence type="ECO:0000256" key="1">
    <source>
        <dbReference type="ARBA" id="ARBA00022574"/>
    </source>
</evidence>
<dbReference type="Pfam" id="PF00400">
    <property type="entry name" value="WD40"/>
    <property type="match status" value="4"/>
</dbReference>
<keyword evidence="1 3" id="KW-0853">WD repeat</keyword>
<dbReference type="Gene3D" id="1.20.1280.50">
    <property type="match status" value="1"/>
</dbReference>
<dbReference type="CDD" id="cd09917">
    <property type="entry name" value="F-box_SF"/>
    <property type="match status" value="1"/>
</dbReference>
<gene>
    <name evidence="5" type="ORF">PBIL07802_LOCUS660</name>
</gene>
<dbReference type="Gene3D" id="2.130.10.10">
    <property type="entry name" value="YVTN repeat-like/Quinoprotein amine dehydrogenase"/>
    <property type="match status" value="2"/>
</dbReference>
<dbReference type="SMART" id="SM00320">
    <property type="entry name" value="WD40"/>
    <property type="match status" value="4"/>
</dbReference>